<dbReference type="EC" id="1.4.3.5" evidence="7"/>
<feature type="binding site" evidence="7">
    <location>
        <position position="110"/>
    </location>
    <ligand>
        <name>substrate</name>
    </ligand>
</feature>
<keyword evidence="4 7" id="KW-0288">FMN</keyword>
<feature type="binding site" evidence="7">
    <location>
        <begin position="178"/>
        <end position="180"/>
    </location>
    <ligand>
        <name>substrate</name>
    </ligand>
</feature>
<feature type="binding site" evidence="7">
    <location>
        <position position="114"/>
    </location>
    <ligand>
        <name>substrate</name>
    </ligand>
</feature>
<dbReference type="NCBIfam" id="TIGR00558">
    <property type="entry name" value="pdxH"/>
    <property type="match status" value="1"/>
</dbReference>
<comment type="function">
    <text evidence="7">Catalyzes the oxidation of either pyridoxine 5'-phosphate (PNP) or pyridoxamine 5'-phosphate (PMP) into pyridoxal 5'-phosphate (PLP).</text>
</comment>
<dbReference type="EMBL" id="DTQM01000229">
    <property type="protein sequence ID" value="HGC43915.1"/>
    <property type="molecule type" value="Genomic_DNA"/>
</dbReference>
<keyword evidence="6 7" id="KW-0664">Pyridoxine biosynthesis</keyword>
<feature type="binding site" evidence="7 8">
    <location>
        <position position="70"/>
    </location>
    <ligand>
        <name>FMN</name>
        <dbReference type="ChEBI" id="CHEBI:58210"/>
    </ligand>
</feature>
<evidence type="ECO:0000256" key="3">
    <source>
        <dbReference type="ARBA" id="ARBA00022630"/>
    </source>
</evidence>
<protein>
    <recommendedName>
        <fullName evidence="7">Pyridoxine/pyridoxamine 5'-phosphate oxidase</fullName>
        <ecNumber evidence="7">1.4.3.5</ecNumber>
    </recommendedName>
    <alternativeName>
        <fullName evidence="7">PNP/PMP oxidase</fullName>
        <shortName evidence="7">PNPOx</shortName>
    </alternativeName>
    <alternativeName>
        <fullName evidence="7">Pyridoxal 5'-phosphate synthase</fullName>
    </alternativeName>
</protein>
<evidence type="ECO:0000256" key="7">
    <source>
        <dbReference type="HAMAP-Rule" id="MF_01629"/>
    </source>
</evidence>
<dbReference type="PANTHER" id="PTHR10851">
    <property type="entry name" value="PYRIDOXINE-5-PHOSPHATE OXIDASE"/>
    <property type="match status" value="1"/>
</dbReference>
<dbReference type="SUPFAM" id="SSF50475">
    <property type="entry name" value="FMN-binding split barrel"/>
    <property type="match status" value="1"/>
</dbReference>
<dbReference type="Pfam" id="PF01243">
    <property type="entry name" value="PNPOx_N"/>
    <property type="match status" value="1"/>
</dbReference>
<accession>A0A8J4HFP1</accession>
<evidence type="ECO:0000256" key="5">
    <source>
        <dbReference type="ARBA" id="ARBA00023002"/>
    </source>
</evidence>
<dbReference type="InterPro" id="IPR019576">
    <property type="entry name" value="Pyridoxamine_oxidase_dimer_C"/>
</dbReference>
<evidence type="ECO:0000256" key="8">
    <source>
        <dbReference type="PIRSR" id="PIRSR000190-2"/>
    </source>
</evidence>
<dbReference type="Gene3D" id="2.30.110.10">
    <property type="entry name" value="Electron Transport, Fmn-binding Protein, Chain A"/>
    <property type="match status" value="1"/>
</dbReference>
<comment type="caution">
    <text evidence="11">The sequence shown here is derived from an EMBL/GenBank/DDBJ whole genome shotgun (WGS) entry which is preliminary data.</text>
</comment>
<dbReference type="NCBIfam" id="NF004231">
    <property type="entry name" value="PRK05679.1"/>
    <property type="match status" value="1"/>
</dbReference>
<dbReference type="AlphaFoldDB" id="A0A8J4HFP1"/>
<dbReference type="InterPro" id="IPR012349">
    <property type="entry name" value="Split_barrel_FMN-bd"/>
</dbReference>
<keyword evidence="5 7" id="KW-0560">Oxidoreductase</keyword>
<dbReference type="PIRSF" id="PIRSF000190">
    <property type="entry name" value="Pyd_amn-ph_oxd"/>
    <property type="match status" value="1"/>
</dbReference>
<dbReference type="InterPro" id="IPR000659">
    <property type="entry name" value="Pyridox_Oxase"/>
</dbReference>
<evidence type="ECO:0000259" key="10">
    <source>
        <dbReference type="Pfam" id="PF10590"/>
    </source>
</evidence>
<dbReference type="InterPro" id="IPR011576">
    <property type="entry name" value="Pyridox_Oxase_N"/>
</dbReference>
<feature type="binding site" evidence="7 8">
    <location>
        <begin position="48"/>
        <end position="53"/>
    </location>
    <ligand>
        <name>FMN</name>
        <dbReference type="ChEBI" id="CHEBI:58210"/>
    </ligand>
</feature>
<gene>
    <name evidence="7 11" type="primary">pdxH</name>
    <name evidence="11" type="ORF">ENY07_11955</name>
</gene>
<feature type="binding site" evidence="7 8">
    <location>
        <begin position="63"/>
        <end position="64"/>
    </location>
    <ligand>
        <name>FMN</name>
        <dbReference type="ChEBI" id="CHEBI:58210"/>
    </ligand>
</feature>
<dbReference type="PROSITE" id="PS01064">
    <property type="entry name" value="PYRIDOX_OXIDASE"/>
    <property type="match status" value="1"/>
</dbReference>
<organism evidence="11">
    <name type="scientific">Acidicaldus sp</name>
    <dbReference type="NCBI Taxonomy" id="1872105"/>
    <lineage>
        <taxon>Bacteria</taxon>
        <taxon>Pseudomonadati</taxon>
        <taxon>Pseudomonadota</taxon>
        <taxon>Alphaproteobacteria</taxon>
        <taxon>Acetobacterales</taxon>
        <taxon>Acetobacteraceae</taxon>
        <taxon>Acidicaldus</taxon>
    </lineage>
</organism>
<evidence type="ECO:0000259" key="9">
    <source>
        <dbReference type="Pfam" id="PF01243"/>
    </source>
</evidence>
<evidence type="ECO:0000313" key="11">
    <source>
        <dbReference type="EMBL" id="HGC43915.1"/>
    </source>
</evidence>
<feature type="domain" description="Pyridoxamine 5'-phosphate oxidase N-terminal" evidence="9">
    <location>
        <begin position="28"/>
        <end position="144"/>
    </location>
</feature>
<comment type="cofactor">
    <cofactor evidence="7 8">
        <name>FMN</name>
        <dbReference type="ChEBI" id="CHEBI:58210"/>
    </cofactor>
    <text evidence="7 8">Binds 1 FMN per subunit.</text>
</comment>
<feature type="binding site" evidence="7 8">
    <location>
        <position position="69"/>
    </location>
    <ligand>
        <name>FMN</name>
        <dbReference type="ChEBI" id="CHEBI:58210"/>
    </ligand>
</feature>
<reference evidence="11" key="1">
    <citation type="journal article" date="2020" name="mSystems">
        <title>Genome- and Community-Level Interaction Insights into Carbon Utilization and Element Cycling Functions of Hydrothermarchaeota in Hydrothermal Sediment.</title>
        <authorList>
            <person name="Zhou Z."/>
            <person name="Liu Y."/>
            <person name="Xu W."/>
            <person name="Pan J."/>
            <person name="Luo Z.H."/>
            <person name="Li M."/>
        </authorList>
    </citation>
    <scope>NUCLEOTIDE SEQUENCE</scope>
    <source>
        <strain evidence="11">SpSt-997</strain>
    </source>
</reference>
<dbReference type="InterPro" id="IPR019740">
    <property type="entry name" value="Pyridox_Oxase_CS"/>
</dbReference>
<name>A0A8J4HFP1_9PROT</name>
<dbReference type="GO" id="GO:0008615">
    <property type="term" value="P:pyridoxine biosynthetic process"/>
    <property type="evidence" value="ECO:0007669"/>
    <property type="project" value="UniProtKB-UniRule"/>
</dbReference>
<dbReference type="GO" id="GO:0004733">
    <property type="term" value="F:pyridoxamine phosphate oxidase activity"/>
    <property type="evidence" value="ECO:0007669"/>
    <property type="project" value="UniProtKB-UniRule"/>
</dbReference>
<feature type="binding site" evidence="7">
    <location>
        <position position="53"/>
    </location>
    <ligand>
        <name>substrate</name>
    </ligand>
</feature>
<feature type="binding site" evidence="7 8">
    <location>
        <position position="92"/>
    </location>
    <ligand>
        <name>FMN</name>
        <dbReference type="ChEBI" id="CHEBI:58210"/>
    </ligand>
</feature>
<dbReference type="GO" id="GO:0010181">
    <property type="term" value="F:FMN binding"/>
    <property type="evidence" value="ECO:0007669"/>
    <property type="project" value="UniProtKB-UniRule"/>
</dbReference>
<dbReference type="FunFam" id="2.30.110.10:FF:000020">
    <property type="entry name" value="PNPO isoform 11"/>
    <property type="match status" value="1"/>
</dbReference>
<comment type="catalytic activity">
    <reaction evidence="7">
        <text>pyridoxine 5'-phosphate + O2 = pyridoxal 5'-phosphate + H2O2</text>
        <dbReference type="Rhea" id="RHEA:15149"/>
        <dbReference type="ChEBI" id="CHEBI:15379"/>
        <dbReference type="ChEBI" id="CHEBI:16240"/>
        <dbReference type="ChEBI" id="CHEBI:58589"/>
        <dbReference type="ChEBI" id="CHEBI:597326"/>
        <dbReference type="EC" id="1.4.3.5"/>
    </reaction>
</comment>
<feature type="binding site" evidence="7 8">
    <location>
        <position position="182"/>
    </location>
    <ligand>
        <name>FMN</name>
        <dbReference type="ChEBI" id="CHEBI:58210"/>
    </ligand>
</feature>
<evidence type="ECO:0000256" key="6">
    <source>
        <dbReference type="ARBA" id="ARBA00023096"/>
    </source>
</evidence>
<comment type="catalytic activity">
    <reaction evidence="7">
        <text>pyridoxamine 5'-phosphate + O2 + H2O = pyridoxal 5'-phosphate + H2O2 + NH4(+)</text>
        <dbReference type="Rhea" id="RHEA:15817"/>
        <dbReference type="ChEBI" id="CHEBI:15377"/>
        <dbReference type="ChEBI" id="CHEBI:15379"/>
        <dbReference type="ChEBI" id="CHEBI:16240"/>
        <dbReference type="ChEBI" id="CHEBI:28938"/>
        <dbReference type="ChEBI" id="CHEBI:58451"/>
        <dbReference type="ChEBI" id="CHEBI:597326"/>
        <dbReference type="EC" id="1.4.3.5"/>
    </reaction>
</comment>
<comment type="pathway">
    <text evidence="7">Cofactor metabolism; pyridoxal 5'-phosphate salvage; pyridoxal 5'-phosphate from pyridoxamine 5'-phosphate: step 1/1.</text>
</comment>
<feature type="binding site" evidence="7 8">
    <location>
        <begin position="127"/>
        <end position="128"/>
    </location>
    <ligand>
        <name>FMN</name>
        <dbReference type="ChEBI" id="CHEBI:58210"/>
    </ligand>
</feature>
<dbReference type="PANTHER" id="PTHR10851:SF0">
    <property type="entry name" value="PYRIDOXINE-5'-PHOSPHATE OXIDASE"/>
    <property type="match status" value="1"/>
</dbReference>
<comment type="similarity">
    <text evidence="1 7">Belongs to the pyridoxamine 5'-phosphate oxidase family.</text>
</comment>
<feature type="binding site" evidence="7">
    <location>
        <position position="118"/>
    </location>
    <ligand>
        <name>substrate</name>
    </ligand>
</feature>
<evidence type="ECO:0000256" key="2">
    <source>
        <dbReference type="ARBA" id="ARBA00011738"/>
    </source>
</evidence>
<feature type="domain" description="Pyridoxine 5'-phosphate oxidase dimerisation C-terminal" evidence="10">
    <location>
        <begin position="159"/>
        <end position="199"/>
    </location>
</feature>
<evidence type="ECO:0000256" key="1">
    <source>
        <dbReference type="ARBA" id="ARBA00007301"/>
    </source>
</evidence>
<proteinExistence type="inferred from homology"/>
<dbReference type="HAMAP" id="MF_01629">
    <property type="entry name" value="PdxH"/>
    <property type="match status" value="1"/>
</dbReference>
<feature type="binding site" evidence="7 8">
    <location>
        <position position="172"/>
    </location>
    <ligand>
        <name>FMN</name>
        <dbReference type="ChEBI" id="CHEBI:58210"/>
    </ligand>
</feature>
<sequence length="199" mass="22361">MANEDSPNMTDPLHRFTAWLAEASAVEPNDPNAMTLATATPEGRPSARMVLLKGADARGFVFYTNLESRKSLELAANPVAALLFHWKSLRRQVRIEGAVEPVSAAEADAYFATRPALSRLGAWASDQSRPLPSRAVLEARLAAMKSRFGEENIPRPPHWSGWRLVPEVFEFWQDMPFRLHERLVFTRGPHGWEIGQIYP</sequence>
<comment type="pathway">
    <text evidence="7">Cofactor metabolism; pyridoxal 5'-phosphate salvage; pyridoxal 5'-phosphate from pyridoxine 5'-phosphate: step 1/1.</text>
</comment>
<comment type="subunit">
    <text evidence="2 7">Homodimer.</text>
</comment>
<dbReference type="UniPathway" id="UPA01068">
    <property type="reaction ID" value="UER00304"/>
</dbReference>
<dbReference type="Pfam" id="PF10590">
    <property type="entry name" value="PNP_phzG_C"/>
    <property type="match status" value="1"/>
</dbReference>
<keyword evidence="3 7" id="KW-0285">Flavoprotein</keyword>
<evidence type="ECO:0000256" key="4">
    <source>
        <dbReference type="ARBA" id="ARBA00022643"/>
    </source>
</evidence>